<dbReference type="InParanoid" id="A0A251SB74"/>
<protein>
    <submittedName>
        <fullName evidence="1">Uncharacterized protein</fullName>
    </submittedName>
</protein>
<dbReference type="Proteomes" id="UP000215914">
    <property type="component" value="Chromosome 15"/>
</dbReference>
<keyword evidence="2" id="KW-1185">Reference proteome</keyword>
<name>A0A251SB74_HELAN</name>
<accession>A0A251SB74</accession>
<dbReference type="EMBL" id="CM007904">
    <property type="protein sequence ID" value="OTF96097.1"/>
    <property type="molecule type" value="Genomic_DNA"/>
</dbReference>
<gene>
    <name evidence="1" type="ORF">HannXRQ_Chr15g0490341</name>
</gene>
<dbReference type="AlphaFoldDB" id="A0A251SB74"/>
<evidence type="ECO:0000313" key="1">
    <source>
        <dbReference type="EMBL" id="OTF96097.1"/>
    </source>
</evidence>
<organism evidence="1 2">
    <name type="scientific">Helianthus annuus</name>
    <name type="common">Common sunflower</name>
    <dbReference type="NCBI Taxonomy" id="4232"/>
    <lineage>
        <taxon>Eukaryota</taxon>
        <taxon>Viridiplantae</taxon>
        <taxon>Streptophyta</taxon>
        <taxon>Embryophyta</taxon>
        <taxon>Tracheophyta</taxon>
        <taxon>Spermatophyta</taxon>
        <taxon>Magnoliopsida</taxon>
        <taxon>eudicotyledons</taxon>
        <taxon>Gunneridae</taxon>
        <taxon>Pentapetalae</taxon>
        <taxon>asterids</taxon>
        <taxon>campanulids</taxon>
        <taxon>Asterales</taxon>
        <taxon>Asteraceae</taxon>
        <taxon>Asteroideae</taxon>
        <taxon>Heliantheae alliance</taxon>
        <taxon>Heliantheae</taxon>
        <taxon>Helianthus</taxon>
    </lineage>
</organism>
<evidence type="ECO:0000313" key="2">
    <source>
        <dbReference type="Proteomes" id="UP000215914"/>
    </source>
</evidence>
<proteinExistence type="predicted"/>
<sequence length="55" mass="6196">MLSWVANQISGRNFFQVGDDVTTRAFKVSNVLSYDIYFSLSRPNVSFCDNSVIVS</sequence>
<reference evidence="2" key="1">
    <citation type="journal article" date="2017" name="Nature">
        <title>The sunflower genome provides insights into oil metabolism, flowering and Asterid evolution.</title>
        <authorList>
            <person name="Badouin H."/>
            <person name="Gouzy J."/>
            <person name="Grassa C.J."/>
            <person name="Murat F."/>
            <person name="Staton S.E."/>
            <person name="Cottret L."/>
            <person name="Lelandais-Briere C."/>
            <person name="Owens G.L."/>
            <person name="Carrere S."/>
            <person name="Mayjonade B."/>
            <person name="Legrand L."/>
            <person name="Gill N."/>
            <person name="Kane N.C."/>
            <person name="Bowers J.E."/>
            <person name="Hubner S."/>
            <person name="Bellec A."/>
            <person name="Berard A."/>
            <person name="Berges H."/>
            <person name="Blanchet N."/>
            <person name="Boniface M.C."/>
            <person name="Brunel D."/>
            <person name="Catrice O."/>
            <person name="Chaidir N."/>
            <person name="Claudel C."/>
            <person name="Donnadieu C."/>
            <person name="Faraut T."/>
            <person name="Fievet G."/>
            <person name="Helmstetter N."/>
            <person name="King M."/>
            <person name="Knapp S.J."/>
            <person name="Lai Z."/>
            <person name="Le Paslier M.C."/>
            <person name="Lippi Y."/>
            <person name="Lorenzon L."/>
            <person name="Mandel J.R."/>
            <person name="Marage G."/>
            <person name="Marchand G."/>
            <person name="Marquand E."/>
            <person name="Bret-Mestries E."/>
            <person name="Morien E."/>
            <person name="Nambeesan S."/>
            <person name="Nguyen T."/>
            <person name="Pegot-Espagnet P."/>
            <person name="Pouilly N."/>
            <person name="Raftis F."/>
            <person name="Sallet E."/>
            <person name="Schiex T."/>
            <person name="Thomas J."/>
            <person name="Vandecasteele C."/>
            <person name="Vares D."/>
            <person name="Vear F."/>
            <person name="Vautrin S."/>
            <person name="Crespi M."/>
            <person name="Mangin B."/>
            <person name="Burke J.M."/>
            <person name="Salse J."/>
            <person name="Munos S."/>
            <person name="Vincourt P."/>
            <person name="Rieseberg L.H."/>
            <person name="Langlade N.B."/>
        </authorList>
    </citation>
    <scope>NUCLEOTIDE SEQUENCE [LARGE SCALE GENOMIC DNA]</scope>
    <source>
        <strain evidence="2">cv. SF193</strain>
    </source>
</reference>